<keyword evidence="3" id="KW-0843">Virulence</keyword>
<dbReference type="STRING" id="1325564.NSJP_2585"/>
<organism evidence="7 8">
    <name type="scientific">Nitrospira japonica</name>
    <dbReference type="NCBI Taxonomy" id="1325564"/>
    <lineage>
        <taxon>Bacteria</taxon>
        <taxon>Pseudomonadati</taxon>
        <taxon>Nitrospirota</taxon>
        <taxon>Nitrospiria</taxon>
        <taxon>Nitrospirales</taxon>
        <taxon>Nitrospiraceae</taxon>
        <taxon>Nitrospira</taxon>
    </lineage>
</organism>
<evidence type="ECO:0000256" key="2">
    <source>
        <dbReference type="ARBA" id="ARBA00022525"/>
    </source>
</evidence>
<evidence type="ECO:0000256" key="4">
    <source>
        <dbReference type="SAM" id="MobiDB-lite"/>
    </source>
</evidence>
<feature type="domain" description="Insecticide toxin TcdB middle/N-terminal" evidence="6">
    <location>
        <begin position="708"/>
        <end position="834"/>
    </location>
</feature>
<dbReference type="EMBL" id="LT828648">
    <property type="protein sequence ID" value="SLM48752.1"/>
    <property type="molecule type" value="Genomic_DNA"/>
</dbReference>
<dbReference type="InterPro" id="IPR022044">
    <property type="entry name" value="TcdB_toxin_mid/C"/>
</dbReference>
<dbReference type="GO" id="GO:0005737">
    <property type="term" value="C:cytoplasm"/>
    <property type="evidence" value="ECO:0007669"/>
    <property type="project" value="InterPro"/>
</dbReference>
<accession>A0A1W1I6W0</accession>
<dbReference type="PRINTS" id="PR01341">
    <property type="entry name" value="SALSPVBPROT"/>
</dbReference>
<evidence type="ECO:0000256" key="1">
    <source>
        <dbReference type="ARBA" id="ARBA00004613"/>
    </source>
</evidence>
<evidence type="ECO:0000313" key="8">
    <source>
        <dbReference type="Proteomes" id="UP000192042"/>
    </source>
</evidence>
<feature type="region of interest" description="Disordered" evidence="4">
    <location>
        <begin position="1"/>
        <end position="26"/>
    </location>
</feature>
<keyword evidence="8" id="KW-1185">Reference proteome</keyword>
<reference evidence="7 8" key="1">
    <citation type="submission" date="2017-03" db="EMBL/GenBank/DDBJ databases">
        <authorList>
            <person name="Afonso C.L."/>
            <person name="Miller P.J."/>
            <person name="Scott M.A."/>
            <person name="Spackman E."/>
            <person name="Goraichik I."/>
            <person name="Dimitrov K.M."/>
            <person name="Suarez D.L."/>
            <person name="Swayne D.E."/>
        </authorList>
    </citation>
    <scope>NUCLEOTIDE SEQUENCE [LARGE SCALE GENOMIC DNA]</scope>
    <source>
        <strain evidence="7">Genome sequencing of Nitrospira japonica strain NJ11</strain>
    </source>
</reference>
<feature type="domain" description="Insecticide toxin TcdB middle/C-terminal" evidence="5">
    <location>
        <begin position="927"/>
        <end position="1076"/>
    </location>
</feature>
<dbReference type="Gene3D" id="2.180.10.10">
    <property type="entry name" value="RHS repeat-associated core"/>
    <property type="match status" value="1"/>
</dbReference>
<comment type="subcellular location">
    <subcellularLocation>
        <location evidence="1">Secreted</location>
    </subcellularLocation>
</comment>
<dbReference type="Proteomes" id="UP000192042">
    <property type="component" value="Chromosome I"/>
</dbReference>
<dbReference type="RefSeq" id="WP_080887088.1">
    <property type="nucleotide sequence ID" value="NZ_LT828648.1"/>
</dbReference>
<dbReference type="PANTHER" id="PTHR45460">
    <property type="entry name" value="SIMILAR TO CYSTEINE PROTEINASE"/>
    <property type="match status" value="1"/>
</dbReference>
<dbReference type="Pfam" id="PF12256">
    <property type="entry name" value="TcdB_toxin_midN"/>
    <property type="match status" value="1"/>
</dbReference>
<evidence type="ECO:0000259" key="6">
    <source>
        <dbReference type="Pfam" id="PF12256"/>
    </source>
</evidence>
<proteinExistence type="predicted"/>
<name>A0A1W1I6W0_9BACT</name>
<dbReference type="OrthoDB" id="9765204at2"/>
<dbReference type="KEGG" id="nja:NSJP_2585"/>
<dbReference type="InterPro" id="IPR003284">
    <property type="entry name" value="Sal_SpvB"/>
</dbReference>
<evidence type="ECO:0000256" key="3">
    <source>
        <dbReference type="ARBA" id="ARBA00023026"/>
    </source>
</evidence>
<keyword evidence="2" id="KW-0964">Secreted</keyword>
<dbReference type="InterPro" id="IPR028994">
    <property type="entry name" value="Integrin_alpha_N"/>
</dbReference>
<protein>
    <submittedName>
        <fullName evidence="7">RHS repeat-associated core domain-containing protein</fullName>
    </submittedName>
</protein>
<evidence type="ECO:0000313" key="7">
    <source>
        <dbReference type="EMBL" id="SLM48752.1"/>
    </source>
</evidence>
<dbReference type="SUPFAM" id="SSF69318">
    <property type="entry name" value="Integrin alpha N-terminal domain"/>
    <property type="match status" value="1"/>
</dbReference>
<dbReference type="Pfam" id="PF12255">
    <property type="entry name" value="TcdB_toxin_midC"/>
    <property type="match status" value="1"/>
</dbReference>
<dbReference type="Pfam" id="PF03534">
    <property type="entry name" value="SpvB"/>
    <property type="match status" value="1"/>
</dbReference>
<feature type="compositionally biased region" description="Basic and acidic residues" evidence="4">
    <location>
        <begin position="7"/>
        <end position="16"/>
    </location>
</feature>
<sequence length="2104" mass="236426">MPEATGTEDRGKEPRENSFQITPPAIALPKGGGAIHGMGEKFGVNPVTGTGSLTIPIYTSPGRAGFGPQLNLSYDSGSGNGPFGFGWSLSLPSVSRKTAKGLPRYDDAADSDVFILSGAEDLVPILVQQGAQWIPEVVPSRTIGTKTYHIRRYRPRIEGLFARIECWTNQQDDTDVSWRSISKDNLTTWYGKTPESRVFDPADPSHIFSWLICESHDDKGQAIVYSYKPDDSEGLLSGRAHEKNRTTAIRGTNRYLKRIKYGNRRSRLVEPDPDRSQWLFEVVFDYGEHDSDRPQSLNEPKKWECRQDPFSTYRAGFEVRTYRLCQRVLMFHHFPDEDIGADCLVRSTDLTYSYERQADDARSPTYSFIESVEQVAYQRNIGGTYDRRSFPPVTFEYAATAVSETIRDVDPDSLDNLPFGLDGRHYQWVDLDGEGLAGILTEQGGSWLYKRNLSPATEREVDGVTITDVCLAPVELVASKPSLGTLRAGGQQLLDLAGDGQLDLVLLPGPAQGFYERTPDGQWTTFRSFQSVPNCDWFDPHLKFIDLTGDGHADLLITEDDVLRWHPSLAEEGFGPASYVRQARDEETGPRLILADGTESIVLADMSGDGLVDIVRIRNGEICYWPNLGYGRFGAKVTMDQSPWFEEPDLFDPLRLRLADIDGSGTTDILYLSEQGVHLYFNQSGNGWAVRQSLKAFPPVDDLAGIMTADLFGNGTACLVWSSPAPGNARRPMRYVDLMGGRKPHVMVRTANNLGAETRIEYAPSTKFYVADRLAGKPWATKIPFPVHCVEKITVADKWRRATFSFTYSYHHGYFDGIEREFRGFGRVEQTDTEDYGAFAGGNVESPYITDTKELYQPPVKTVTWFHTGAFLDRHTVLGHFQDEYFPNWYEALKPDDTTVLGGFRENTLPEPDLIVQDLSADEWRQALRACKGMVLRREIYELDVDKLAVGVHDPVRLFSTAYHNCHIRRVQPAQGNPHAVFLVTECESITYQYELDLTTEILTPDPRVAHTLNLRIDEFGNVQQSVAAVYPRFGRHRDASLPNETEDLVAAIQRERHLVYTETRYTADAQDQDNYRLRLPCEVSRYDVTGITPLNGGYFALGELRSCRLSPGRYQIDPAPGDVEVVEIPYHQVADGTSIQKRLIERLRTLFFETDLATFLPLGGLNSLALKYEDYKLALTDDLLEAVFGTKLAQLAWDGLKDVTMSGYISGQPLGARFPNEAIDGEYWVRSGTAAFSDDAAEHFYLPERYADPFGHVTTLLFDRTYDLFIKSSTDALGNTAAVEAFDYRVLAPSALKDMNDNLTEMRYDILGLPAVMAMKGKGTQGDSLDGITPAVLNPSLDQLIGYFQGAFDNGEARRLLGNATVRYVYHMGEERQGTEVTFAVHPPVAGSIVRERHVAQLGPDEESRLQAAFEYSDGLGALLVTKSQAEPAAGSTVLRWIASGKTVFNNKGKPVKQYEPYFSTSEHRFDDAEAEAEMGVTPIMYYDAVGRLIRTELPDGSFSRVVFSPWHVTAFDRNDTAYDPTGHAHSDWYKRRTDPAHPRFGEFNAVDDRRAADLVKVHAMTPAQVLFDSRGREAMSVAHNAYAYPNGGSSGDERYVTFTKLDAEGKPLWIRDGNRNLVMQYITPPKPGRWSEQPNETVPAGSVPCYDLAGHPLYQHSMDAGDRWTLNDAAGMSLYAWDLNERRESDGSLVVEDRQFHSTYDALHRPSEQWLTVNASQPQLIVRFGYGEREAGAKQANIRGRLYEHIDQSGRQTADAYDFKGNVVTATRQLAAGYREPVIGWQPGSSTAVLEAERFEQRTEYDAVNRITRRYNWHSGTGGLVAVYELTYNERGALQREEIVVRGLKTPDGYQESTQSRRTAAIAGITYNAKGQRERIEYGNGTTTCYDYDAETFRLTQLRTTRPAYDPPFPSRRSQFKNDRVLQNLFYAYDPVGNIMEIEDDAYEPAFFDNQQVDPKSQYVYDALYRLIFAMGRQNGALRGAPANIEPDAPGLSFPVRPTDPHALSAYRQTYRYDPAGNILRLRHDAGLGSWTRDYAYAFEDAAQPASNRLWQTWDGGDRTQAVSYAYDVHGSMQNLANVTPAQYVRWDYRDMIRELEL</sequence>
<dbReference type="InterPro" id="IPR022045">
    <property type="entry name" value="TcdB_toxin_mid/N"/>
</dbReference>
<dbReference type="PANTHER" id="PTHR45460:SF2">
    <property type="entry name" value="ALPHA 1,3 GLUCANASE, GH71 FAMILY (EUROFUNG)"/>
    <property type="match status" value="1"/>
</dbReference>
<dbReference type="GO" id="GO:0005576">
    <property type="term" value="C:extracellular region"/>
    <property type="evidence" value="ECO:0007669"/>
    <property type="project" value="UniProtKB-SubCell"/>
</dbReference>
<evidence type="ECO:0000259" key="5">
    <source>
        <dbReference type="Pfam" id="PF12255"/>
    </source>
</evidence>
<gene>
    <name evidence="7" type="ORF">NSJP_2585</name>
</gene>